<dbReference type="NCBIfam" id="NF001266">
    <property type="entry name" value="PRK00228.1-1"/>
    <property type="match status" value="1"/>
</dbReference>
<evidence type="ECO:0000313" key="4">
    <source>
        <dbReference type="Proteomes" id="UP000838160"/>
    </source>
</evidence>
<dbReference type="SUPFAM" id="SSF143456">
    <property type="entry name" value="VC0467-like"/>
    <property type="match status" value="1"/>
</dbReference>
<dbReference type="PANTHER" id="PTHR30327">
    <property type="entry name" value="UNCHARACTERIZED PROTEIN YQGE"/>
    <property type="match status" value="1"/>
</dbReference>
<accession>A0ABN8DD29</accession>
<dbReference type="Gene3D" id="3.40.1740.10">
    <property type="entry name" value="VC0467-like"/>
    <property type="match status" value="1"/>
</dbReference>
<protein>
    <recommendedName>
        <fullName evidence="2">UPF0301 protein VHP8226_00468</fullName>
    </recommendedName>
</protein>
<reference evidence="3" key="1">
    <citation type="submission" date="2021-12" db="EMBL/GenBank/DDBJ databases">
        <authorList>
            <person name="Rodrigo-Torres L."/>
            <person name="Arahal R. D."/>
            <person name="Lucena T."/>
        </authorList>
    </citation>
    <scope>NUCLEOTIDE SEQUENCE</scope>
    <source>
        <strain evidence="3">CECT 8226</strain>
    </source>
</reference>
<dbReference type="Proteomes" id="UP000838160">
    <property type="component" value="Unassembled WGS sequence"/>
</dbReference>
<dbReference type="EMBL" id="CAKLCM010000001">
    <property type="protein sequence ID" value="CAH0524620.1"/>
    <property type="molecule type" value="Genomic_DNA"/>
</dbReference>
<dbReference type="InterPro" id="IPR003774">
    <property type="entry name" value="AlgH-like"/>
</dbReference>
<keyword evidence="4" id="KW-1185">Reference proteome</keyword>
<dbReference type="HAMAP" id="MF_00758">
    <property type="entry name" value="UPF0301"/>
    <property type="match status" value="1"/>
</dbReference>
<proteinExistence type="inferred from homology"/>
<organism evidence="3 4">
    <name type="scientific">Vibrio hippocampi</name>
    <dbReference type="NCBI Taxonomy" id="654686"/>
    <lineage>
        <taxon>Bacteria</taxon>
        <taxon>Pseudomonadati</taxon>
        <taxon>Pseudomonadota</taxon>
        <taxon>Gammaproteobacteria</taxon>
        <taxon>Vibrionales</taxon>
        <taxon>Vibrionaceae</taxon>
        <taxon>Vibrio</taxon>
    </lineage>
</organism>
<sequence>MNLVNHFLVAMPGMNDPYFQRSVIYMCEHNDEGAMGIMINTPIDVTVANMLKQVQVDLPVSTTIRHSKSLEEPVLNGGPVAEDRGFILHNPKDNYQSSIQITDRVSVTTSKDILAVLGTDAQPDNYLVALGYAGWSAGQLEAELAENSWLTVEADPNIIFETPVEQRWSRAVTMLGIDVAQLSSQVGHA</sequence>
<gene>
    <name evidence="3" type="ORF">VHP8226_00468</name>
</gene>
<dbReference type="PANTHER" id="PTHR30327:SF1">
    <property type="entry name" value="UPF0301 PROTEIN YQGE"/>
    <property type="match status" value="1"/>
</dbReference>
<evidence type="ECO:0000256" key="2">
    <source>
        <dbReference type="HAMAP-Rule" id="MF_00758"/>
    </source>
</evidence>
<evidence type="ECO:0000256" key="1">
    <source>
        <dbReference type="ARBA" id="ARBA00009600"/>
    </source>
</evidence>
<dbReference type="Pfam" id="PF02622">
    <property type="entry name" value="DUF179"/>
    <property type="match status" value="1"/>
</dbReference>
<comment type="similarity">
    <text evidence="1 2">Belongs to the UPF0301 (AlgH) family.</text>
</comment>
<evidence type="ECO:0000313" key="3">
    <source>
        <dbReference type="EMBL" id="CAH0524620.1"/>
    </source>
</evidence>
<name>A0ABN8DD29_9VIBR</name>
<dbReference type="RefSeq" id="WP_237483512.1">
    <property type="nucleotide sequence ID" value="NZ_CAKLCM010000001.1"/>
</dbReference>
<comment type="caution">
    <text evidence="3">The sequence shown here is derived from an EMBL/GenBank/DDBJ whole genome shotgun (WGS) entry which is preliminary data.</text>
</comment>